<dbReference type="InterPro" id="IPR000390">
    <property type="entry name" value="Small_drug/metabolite_transptr"/>
</dbReference>
<accession>B7SJR2</accession>
<evidence type="ECO:0000256" key="11">
    <source>
        <dbReference type="ARBA" id="ARBA00023136"/>
    </source>
</evidence>
<dbReference type="SUPFAM" id="SSF103481">
    <property type="entry name" value="Multidrug resistance efflux transporter EmrE"/>
    <property type="match status" value="1"/>
</dbReference>
<evidence type="ECO:0000256" key="6">
    <source>
        <dbReference type="ARBA" id="ARBA00022556"/>
    </source>
</evidence>
<reference evidence="13" key="1">
    <citation type="submission" date="2007-11" db="EMBL/GenBank/DDBJ databases">
        <title>Studies on genetic characteristics and molecular markers for toxins of Erwinia chrysanthemi pv. zeae.</title>
        <authorList>
            <person name="Liu Q.G."/>
        </authorList>
    </citation>
    <scope>NUCLEOTIDE SEQUENCE</scope>
</reference>
<evidence type="ECO:0000256" key="12">
    <source>
        <dbReference type="SAM" id="Phobius"/>
    </source>
</evidence>
<dbReference type="InterPro" id="IPR037185">
    <property type="entry name" value="EmrE-like"/>
</dbReference>
<feature type="non-terminal residue" evidence="13">
    <location>
        <position position="1"/>
    </location>
</feature>
<feature type="transmembrane region" description="Helical" evidence="12">
    <location>
        <begin position="57"/>
        <end position="78"/>
    </location>
</feature>
<dbReference type="PANTHER" id="PTHR30561:SF9">
    <property type="entry name" value="4-AMINO-4-DEOXY-L-ARABINOSE-PHOSPHOUNDECAPRENOL FLIPPASE SUBUNIT ARNF-RELATED"/>
    <property type="match status" value="1"/>
</dbReference>
<proteinExistence type="inferred from homology"/>
<dbReference type="GO" id="GO:0009103">
    <property type="term" value="P:lipopolysaccharide biosynthetic process"/>
    <property type="evidence" value="ECO:0007669"/>
    <property type="project" value="UniProtKB-KW"/>
</dbReference>
<evidence type="ECO:0000256" key="2">
    <source>
        <dbReference type="ARBA" id="ARBA00022448"/>
    </source>
</evidence>
<dbReference type="GO" id="GO:0009245">
    <property type="term" value="P:lipid A biosynthetic process"/>
    <property type="evidence" value="ECO:0007669"/>
    <property type="project" value="UniProtKB-KW"/>
</dbReference>
<keyword evidence="2" id="KW-0813">Transport</keyword>
<dbReference type="Gene3D" id="1.10.3730.20">
    <property type="match status" value="1"/>
</dbReference>
<keyword evidence="5" id="KW-0997">Cell inner membrane</keyword>
<keyword evidence="7 12" id="KW-0812">Transmembrane</keyword>
<comment type="subcellular location">
    <subcellularLocation>
        <location evidence="1">Cell membrane</location>
        <topology evidence="1">Multi-pass membrane protein</topology>
    </subcellularLocation>
</comment>
<protein>
    <recommendedName>
        <fullName evidence="14">4-amino-4-deoxy-L-arabinose-phosphoundecaprenol flippase subunit ArnF</fullName>
    </recommendedName>
</protein>
<keyword evidence="11 12" id="KW-0472">Membrane</keyword>
<evidence type="ECO:0000256" key="1">
    <source>
        <dbReference type="ARBA" id="ARBA00004651"/>
    </source>
</evidence>
<evidence type="ECO:0000256" key="7">
    <source>
        <dbReference type="ARBA" id="ARBA00022692"/>
    </source>
</evidence>
<dbReference type="HAMAP" id="MF_00538">
    <property type="entry name" value="Flippase_ArnF"/>
    <property type="match status" value="1"/>
</dbReference>
<feature type="transmembrane region" description="Helical" evidence="12">
    <location>
        <begin position="90"/>
        <end position="119"/>
    </location>
</feature>
<keyword evidence="6" id="KW-0441">Lipid A biosynthesis</keyword>
<feature type="transmembrane region" description="Helical" evidence="12">
    <location>
        <begin position="131"/>
        <end position="151"/>
    </location>
</feature>
<evidence type="ECO:0000256" key="10">
    <source>
        <dbReference type="ARBA" id="ARBA00023098"/>
    </source>
</evidence>
<dbReference type="InterPro" id="IPR022832">
    <property type="entry name" value="Flippase_ArnF"/>
</dbReference>
<name>B7SJR2_DICCH</name>
<evidence type="ECO:0000256" key="9">
    <source>
        <dbReference type="ARBA" id="ARBA00022989"/>
    </source>
</evidence>
<dbReference type="GO" id="GO:1901505">
    <property type="term" value="F:carbohydrate derivative transmembrane transporter activity"/>
    <property type="evidence" value="ECO:0007669"/>
    <property type="project" value="InterPro"/>
</dbReference>
<dbReference type="EMBL" id="EU307209">
    <property type="protein sequence ID" value="ACA34620.1"/>
    <property type="molecule type" value="Genomic_DNA"/>
</dbReference>
<keyword evidence="9 12" id="KW-1133">Transmembrane helix</keyword>
<evidence type="ECO:0000313" key="13">
    <source>
        <dbReference type="EMBL" id="ACA34620.1"/>
    </source>
</evidence>
<evidence type="ECO:0000256" key="4">
    <source>
        <dbReference type="ARBA" id="ARBA00022516"/>
    </source>
</evidence>
<keyword evidence="8" id="KW-0448">Lipopolysaccharide biosynthesis</keyword>
<evidence type="ECO:0000256" key="3">
    <source>
        <dbReference type="ARBA" id="ARBA00022475"/>
    </source>
</evidence>
<organism evidence="13">
    <name type="scientific">Dickeya chrysanthemi</name>
    <name type="common">Pectobacterium chrysanthemi</name>
    <name type="synonym">Erwinia chrysanthemi</name>
    <dbReference type="NCBI Taxonomy" id="556"/>
    <lineage>
        <taxon>Bacteria</taxon>
        <taxon>Pseudomonadati</taxon>
        <taxon>Pseudomonadota</taxon>
        <taxon>Gammaproteobacteria</taxon>
        <taxon>Enterobacterales</taxon>
        <taxon>Pectobacteriaceae</taxon>
        <taxon>Dickeya</taxon>
    </lineage>
</organism>
<dbReference type="NCBIfam" id="NF002816">
    <property type="entry name" value="PRK02971.1-2"/>
    <property type="match status" value="1"/>
</dbReference>
<feature type="transmembrane region" description="Helical" evidence="12">
    <location>
        <begin position="157"/>
        <end position="174"/>
    </location>
</feature>
<keyword evidence="3" id="KW-1003">Cell membrane</keyword>
<dbReference type="GO" id="GO:0005886">
    <property type="term" value="C:plasma membrane"/>
    <property type="evidence" value="ECO:0007669"/>
    <property type="project" value="UniProtKB-SubCell"/>
</dbReference>
<evidence type="ECO:0008006" key="14">
    <source>
        <dbReference type="Google" id="ProtNLM"/>
    </source>
</evidence>
<keyword evidence="10" id="KW-0443">Lipid metabolism</keyword>
<dbReference type="AlphaFoldDB" id="B7SJR2"/>
<keyword evidence="4" id="KW-0444">Lipid biosynthesis</keyword>
<sequence>ATCGGERGVSDAEPEFHSGCAGRALAMAGSHQSAAMGRHRADCYRCHLDGRERVKGYGWALLSVLLVSAAQLSMKWGMSQLPSLTEPLPFMFAMMVLPIAAAAVLLGLAAYAFSMLSWFNALRFLPLSRAYPLLSLSYVLVWGLAVAMPIFPDTFSTGKLLAIALIIVGVWLVCSRQASRLDDES</sequence>
<evidence type="ECO:0000256" key="5">
    <source>
        <dbReference type="ARBA" id="ARBA00022519"/>
    </source>
</evidence>
<dbReference type="PANTHER" id="PTHR30561">
    <property type="entry name" value="SMR FAMILY PROTON-DEPENDENT DRUG EFFLUX TRANSPORTER SUGE"/>
    <property type="match status" value="1"/>
</dbReference>
<evidence type="ECO:0000256" key="8">
    <source>
        <dbReference type="ARBA" id="ARBA00022985"/>
    </source>
</evidence>